<dbReference type="PANTHER" id="PTHR21666">
    <property type="entry name" value="PEPTIDASE-RELATED"/>
    <property type="match status" value="1"/>
</dbReference>
<dbReference type="InterPro" id="IPR011055">
    <property type="entry name" value="Dup_hybrid_motif"/>
</dbReference>
<dbReference type="Pfam" id="PF01551">
    <property type="entry name" value="Peptidase_M23"/>
    <property type="match status" value="1"/>
</dbReference>
<dbReference type="InterPro" id="IPR016047">
    <property type="entry name" value="M23ase_b-sheet_dom"/>
</dbReference>
<feature type="domain" description="Csd3-like second N-terminal" evidence="9">
    <location>
        <begin position="144"/>
        <end position="264"/>
    </location>
</feature>
<dbReference type="GO" id="GO:0006508">
    <property type="term" value="P:proteolysis"/>
    <property type="evidence" value="ECO:0007669"/>
    <property type="project" value="UniProtKB-KW"/>
</dbReference>
<keyword evidence="7" id="KW-0482">Metalloprotease</keyword>
<dbReference type="AlphaFoldDB" id="A0A238XDZ2"/>
<dbReference type="RefSeq" id="WP_089381720.1">
    <property type="nucleotide sequence ID" value="NZ_FZNT01000005.1"/>
</dbReference>
<accession>A0A238XDZ2</accession>
<dbReference type="CDD" id="cd12797">
    <property type="entry name" value="M23_peptidase"/>
    <property type="match status" value="1"/>
</dbReference>
<keyword evidence="11" id="KW-1185">Reference proteome</keyword>
<evidence type="ECO:0000256" key="7">
    <source>
        <dbReference type="ARBA" id="ARBA00023049"/>
    </source>
</evidence>
<dbReference type="OrthoDB" id="9810477at2"/>
<dbReference type="PROSITE" id="PS51257">
    <property type="entry name" value="PROKAR_LIPOPROTEIN"/>
    <property type="match status" value="1"/>
</dbReference>
<sequence>MKKLLLLIVIIVFTACKDEKKGEEIAATVIPEPERVFEYGYNLNDFKIIHDTIQKGENFSEILDRHHVEYPKVLEIVNSVRDTFNVRRIKSGIPYTILAKNDSTEQAQVFIYKHSKVRYTVVDFKDSIITAFNAKKPVSKVIKTASGVITSSLSQAIDDEGLNGYLAFEMSDIYAWTIDFFRLQKNDSFKLIYEQLYINDTIPVGIGEVKAAYFEHGGKPFYAFKYIADTKLGIPDYFDDETNNLRRQFLKAPVKFSRISSRYNLKRRIAYYGNKVRPHKGTDFAAPIGTPIMSTANGTVTESRYKGGNGNYVKVRHNGTYSTQYLHMSKRAVKVGQVVKQGDIIGYIGMTGNTGGPHVCYRFWKNNKQVDPLRQKLPAAEPMKETIKPDYLEFIKPLKATLDSIQYQNKTTKISIHTDELNS</sequence>
<dbReference type="PANTHER" id="PTHR21666:SF288">
    <property type="entry name" value="CELL DIVISION PROTEIN YTFB"/>
    <property type="match status" value="1"/>
</dbReference>
<reference evidence="10 11" key="1">
    <citation type="submission" date="2017-06" db="EMBL/GenBank/DDBJ databases">
        <authorList>
            <person name="Kim H.J."/>
            <person name="Triplett B.A."/>
        </authorList>
    </citation>
    <scope>NUCLEOTIDE SEQUENCE [LARGE SCALE GENOMIC DNA]</scope>
    <source>
        <strain evidence="10 11">DSM 29150</strain>
    </source>
</reference>
<proteinExistence type="predicted"/>
<evidence type="ECO:0000313" key="11">
    <source>
        <dbReference type="Proteomes" id="UP000198384"/>
    </source>
</evidence>
<evidence type="ECO:0000313" key="10">
    <source>
        <dbReference type="EMBL" id="SNR56791.1"/>
    </source>
</evidence>
<dbReference type="Gene3D" id="3.10.450.350">
    <property type="match status" value="1"/>
</dbReference>
<protein>
    <submittedName>
        <fullName evidence="10">Murein DD-endopeptidase MepM and murein hydrolase activator NlpD, contain LysM domain</fullName>
    </submittedName>
</protein>
<dbReference type="Proteomes" id="UP000198384">
    <property type="component" value="Unassembled WGS sequence"/>
</dbReference>
<dbReference type="GO" id="GO:0004222">
    <property type="term" value="F:metalloendopeptidase activity"/>
    <property type="evidence" value="ECO:0007669"/>
    <property type="project" value="TreeGrafter"/>
</dbReference>
<keyword evidence="3" id="KW-0645">Protease</keyword>
<name>A0A238XDZ2_9FLAO</name>
<evidence type="ECO:0000256" key="5">
    <source>
        <dbReference type="ARBA" id="ARBA00022801"/>
    </source>
</evidence>
<dbReference type="SUPFAM" id="SSF51261">
    <property type="entry name" value="Duplicated hybrid motif"/>
    <property type="match status" value="1"/>
</dbReference>
<comment type="subcellular location">
    <subcellularLocation>
        <location evidence="2">Cell envelope</location>
    </subcellularLocation>
</comment>
<keyword evidence="4" id="KW-0479">Metal-binding</keyword>
<dbReference type="Pfam" id="PF19425">
    <property type="entry name" value="Csd3_N2"/>
    <property type="match status" value="1"/>
</dbReference>
<keyword evidence="5 10" id="KW-0378">Hydrolase</keyword>
<evidence type="ECO:0000256" key="3">
    <source>
        <dbReference type="ARBA" id="ARBA00022670"/>
    </source>
</evidence>
<keyword evidence="6" id="KW-0862">Zinc</keyword>
<gene>
    <name evidence="10" type="ORF">SAMN06265371_105227</name>
</gene>
<evidence type="ECO:0000259" key="8">
    <source>
        <dbReference type="Pfam" id="PF01551"/>
    </source>
</evidence>
<comment type="cofactor">
    <cofactor evidence="1">
        <name>Zn(2+)</name>
        <dbReference type="ChEBI" id="CHEBI:29105"/>
    </cofactor>
</comment>
<dbReference type="GO" id="GO:0030313">
    <property type="term" value="C:cell envelope"/>
    <property type="evidence" value="ECO:0007669"/>
    <property type="project" value="UniProtKB-SubCell"/>
</dbReference>
<dbReference type="Gene3D" id="2.70.70.10">
    <property type="entry name" value="Glucose Permease (Domain IIA)"/>
    <property type="match status" value="1"/>
</dbReference>
<dbReference type="InterPro" id="IPR050570">
    <property type="entry name" value="Cell_wall_metabolism_enzyme"/>
</dbReference>
<dbReference type="InterPro" id="IPR045834">
    <property type="entry name" value="Csd3_N2"/>
</dbReference>
<evidence type="ECO:0000256" key="6">
    <source>
        <dbReference type="ARBA" id="ARBA00022833"/>
    </source>
</evidence>
<feature type="domain" description="M23ase beta-sheet core" evidence="8">
    <location>
        <begin position="278"/>
        <end position="372"/>
    </location>
</feature>
<evidence type="ECO:0000256" key="1">
    <source>
        <dbReference type="ARBA" id="ARBA00001947"/>
    </source>
</evidence>
<dbReference type="EMBL" id="FZNT01000005">
    <property type="protein sequence ID" value="SNR56791.1"/>
    <property type="molecule type" value="Genomic_DNA"/>
</dbReference>
<dbReference type="GO" id="GO:0046872">
    <property type="term" value="F:metal ion binding"/>
    <property type="evidence" value="ECO:0007669"/>
    <property type="project" value="UniProtKB-KW"/>
</dbReference>
<evidence type="ECO:0000259" key="9">
    <source>
        <dbReference type="Pfam" id="PF19425"/>
    </source>
</evidence>
<evidence type="ECO:0000256" key="2">
    <source>
        <dbReference type="ARBA" id="ARBA00004196"/>
    </source>
</evidence>
<organism evidence="10 11">
    <name type="scientific">Lutibacter agarilyticus</name>
    <dbReference type="NCBI Taxonomy" id="1109740"/>
    <lineage>
        <taxon>Bacteria</taxon>
        <taxon>Pseudomonadati</taxon>
        <taxon>Bacteroidota</taxon>
        <taxon>Flavobacteriia</taxon>
        <taxon>Flavobacteriales</taxon>
        <taxon>Flavobacteriaceae</taxon>
        <taxon>Lutibacter</taxon>
    </lineage>
</organism>
<evidence type="ECO:0000256" key="4">
    <source>
        <dbReference type="ARBA" id="ARBA00022723"/>
    </source>
</evidence>